<evidence type="ECO:0000313" key="2">
    <source>
        <dbReference type="Proteomes" id="UP000789759"/>
    </source>
</evidence>
<dbReference type="AlphaFoldDB" id="A0A9N8Z330"/>
<proteinExistence type="predicted"/>
<accession>A0A9N8Z330</accession>
<dbReference type="EMBL" id="CAJVQA010000404">
    <property type="protein sequence ID" value="CAG8473158.1"/>
    <property type="molecule type" value="Genomic_DNA"/>
</dbReference>
<feature type="non-terminal residue" evidence="1">
    <location>
        <position position="187"/>
    </location>
</feature>
<keyword evidence="2" id="KW-1185">Reference proteome</keyword>
<dbReference type="Proteomes" id="UP000789759">
    <property type="component" value="Unassembled WGS sequence"/>
</dbReference>
<evidence type="ECO:0000313" key="1">
    <source>
        <dbReference type="EMBL" id="CAG8473158.1"/>
    </source>
</evidence>
<organism evidence="1 2">
    <name type="scientific">Cetraspora pellucida</name>
    <dbReference type="NCBI Taxonomy" id="1433469"/>
    <lineage>
        <taxon>Eukaryota</taxon>
        <taxon>Fungi</taxon>
        <taxon>Fungi incertae sedis</taxon>
        <taxon>Mucoromycota</taxon>
        <taxon>Glomeromycotina</taxon>
        <taxon>Glomeromycetes</taxon>
        <taxon>Diversisporales</taxon>
        <taxon>Gigasporaceae</taxon>
        <taxon>Cetraspora</taxon>
    </lineage>
</organism>
<reference evidence="1" key="1">
    <citation type="submission" date="2021-06" db="EMBL/GenBank/DDBJ databases">
        <authorList>
            <person name="Kallberg Y."/>
            <person name="Tangrot J."/>
            <person name="Rosling A."/>
        </authorList>
    </citation>
    <scope>NUCLEOTIDE SEQUENCE</scope>
    <source>
        <strain evidence="1">FL966</strain>
    </source>
</reference>
<comment type="caution">
    <text evidence="1">The sequence shown here is derived from an EMBL/GenBank/DDBJ whole genome shotgun (WGS) entry which is preliminary data.</text>
</comment>
<name>A0A9N8Z330_9GLOM</name>
<sequence>MSLKRYIIIVEAARGSLIWLFESNRKRFATFVTSNNKQKQKKPYLYATETLHSSNKRFGLEFFDQLLKIFIDKLFRLKDIRSYNDTNRTRSTFAEESSLTFTVMYQFMSKYLDSISFQGEVDVFEGLLLYCEIVLLWMKLWNFSSNIEDSNSIDRLRPLPLIENWELRDFKSRRRVRIMELGHLLTK</sequence>
<gene>
    <name evidence="1" type="ORF">CPELLU_LOCUS1172</name>
</gene>
<dbReference type="OrthoDB" id="2017974at2759"/>
<protein>
    <submittedName>
        <fullName evidence="1">12286_t:CDS:1</fullName>
    </submittedName>
</protein>